<sequence>MISGLPFDDIRQLLRKLPAPDPVTAGAARARIRELEPVARLGPLGDLAVWFAEWRGRMPPVLARPQVAVFAGTHGVERHGVSGRATGWTAAMVEHCAAGGAAVNQACLANDVALKVFDLALDLPTDDITREAALDERGCAATMAFGMEAVAEGADLVVMSDLGAGNETVAAALLAALFGGGGTDWIGDDEGQGALVAEAARAVVDAALACHSGYLGDPLEALRRVGGREFAAIAGAILAARTQNVPVILDGLPATAAAAVLHAVEPGAIAHCRLAAIEPLIAHRRAAERLSLRPMLSDAPARSAGAAGALAAGMVRAATLCLSGMRPLPSPAG</sequence>
<evidence type="ECO:0000256" key="8">
    <source>
        <dbReference type="ARBA" id="ARBA00030686"/>
    </source>
</evidence>
<proteinExistence type="inferred from homology"/>
<evidence type="ECO:0000256" key="3">
    <source>
        <dbReference type="ARBA" id="ARBA00011991"/>
    </source>
</evidence>
<dbReference type="PANTHER" id="PTHR43463">
    <property type="entry name" value="NICOTINATE-NUCLEOTIDE--DIMETHYLBENZIMIDAZOLE PHOSPHORIBOSYLTRANSFERASE"/>
    <property type="match status" value="1"/>
</dbReference>
<dbReference type="RefSeq" id="WP_146298403.1">
    <property type="nucleotide sequence ID" value="NZ_CP042301.2"/>
</dbReference>
<keyword evidence="5" id="KW-0169">Cobalamin biosynthesis</keyword>
<dbReference type="UniPathway" id="UPA00061">
    <property type="reaction ID" value="UER00516"/>
</dbReference>
<evidence type="ECO:0000256" key="9">
    <source>
        <dbReference type="ARBA" id="ARBA00047340"/>
    </source>
</evidence>
<keyword evidence="6 10" id="KW-0328">Glycosyltransferase</keyword>
<dbReference type="Gene3D" id="3.40.50.10210">
    <property type="match status" value="1"/>
</dbReference>
<evidence type="ECO:0000256" key="1">
    <source>
        <dbReference type="ARBA" id="ARBA00005049"/>
    </source>
</evidence>
<dbReference type="OrthoDB" id="9781491at2"/>
<dbReference type="KEGG" id="niy:FQ775_04815"/>
<dbReference type="InterPro" id="IPR036087">
    <property type="entry name" value="Nict_dMeBzImd_PRibTrfase_sf"/>
</dbReference>
<dbReference type="EMBL" id="CP042301">
    <property type="protein sequence ID" value="QDY99749.1"/>
    <property type="molecule type" value="Genomic_DNA"/>
</dbReference>
<evidence type="ECO:0000256" key="4">
    <source>
        <dbReference type="ARBA" id="ARBA00015486"/>
    </source>
</evidence>
<comment type="similarity">
    <text evidence="2">Belongs to the CobT family.</text>
</comment>
<evidence type="ECO:0000256" key="6">
    <source>
        <dbReference type="ARBA" id="ARBA00022676"/>
    </source>
</evidence>
<dbReference type="InterPro" id="IPR003200">
    <property type="entry name" value="Nict_dMeBzImd_PRibTrfase"/>
</dbReference>
<evidence type="ECO:0000256" key="5">
    <source>
        <dbReference type="ARBA" id="ARBA00022573"/>
    </source>
</evidence>
<accession>A0A5B8KW54</accession>
<dbReference type="GO" id="GO:0008939">
    <property type="term" value="F:nicotinate-nucleotide-dimethylbenzimidazole phosphoribosyltransferase activity"/>
    <property type="evidence" value="ECO:0007669"/>
    <property type="project" value="UniProtKB-EC"/>
</dbReference>
<dbReference type="Pfam" id="PF02277">
    <property type="entry name" value="DBI_PRT"/>
    <property type="match status" value="1"/>
</dbReference>
<dbReference type="GO" id="GO:0009236">
    <property type="term" value="P:cobalamin biosynthetic process"/>
    <property type="evidence" value="ECO:0007669"/>
    <property type="project" value="UniProtKB-KW"/>
</dbReference>
<dbReference type="AlphaFoldDB" id="A0A5B8KW54"/>
<gene>
    <name evidence="10" type="ORF">FQ775_04815</name>
</gene>
<dbReference type="PANTHER" id="PTHR43463:SF1">
    <property type="entry name" value="NICOTINATE-NUCLEOTIDE--DIMETHYLBENZIMIDAZOLE PHOSPHORIBOSYLTRANSFERASE"/>
    <property type="match status" value="1"/>
</dbReference>
<dbReference type="Gene3D" id="1.10.1610.10">
    <property type="match status" value="1"/>
</dbReference>
<dbReference type="InterPro" id="IPR023195">
    <property type="entry name" value="Nict_dMeBzImd_PRibTrfase_N"/>
</dbReference>
<protein>
    <recommendedName>
        <fullName evidence="4">Nicotinate-nucleotide--dimethylbenzimidazole phosphoribosyltransferase</fullName>
        <ecNumber evidence="3">2.4.2.21</ecNumber>
    </recommendedName>
    <alternativeName>
        <fullName evidence="8">N(1)-alpha-phosphoribosyltransferase</fullName>
    </alternativeName>
</protein>
<evidence type="ECO:0000313" key="11">
    <source>
        <dbReference type="Proteomes" id="UP000321389"/>
    </source>
</evidence>
<comment type="catalytic activity">
    <reaction evidence="9">
        <text>5,6-dimethylbenzimidazole + nicotinate beta-D-ribonucleotide = alpha-ribazole 5'-phosphate + nicotinate + H(+)</text>
        <dbReference type="Rhea" id="RHEA:11196"/>
        <dbReference type="ChEBI" id="CHEBI:15378"/>
        <dbReference type="ChEBI" id="CHEBI:15890"/>
        <dbReference type="ChEBI" id="CHEBI:32544"/>
        <dbReference type="ChEBI" id="CHEBI:57502"/>
        <dbReference type="ChEBI" id="CHEBI:57918"/>
        <dbReference type="EC" id="2.4.2.21"/>
    </reaction>
</comment>
<dbReference type="SUPFAM" id="SSF52733">
    <property type="entry name" value="Nicotinate mononucleotide:5,6-dimethylbenzimidazole phosphoribosyltransferase (CobT)"/>
    <property type="match status" value="1"/>
</dbReference>
<dbReference type="Proteomes" id="UP000321389">
    <property type="component" value="Chromosome"/>
</dbReference>
<name>A0A5B8KW54_9HYPH</name>
<keyword evidence="7" id="KW-0808">Transferase</keyword>
<evidence type="ECO:0000256" key="7">
    <source>
        <dbReference type="ARBA" id="ARBA00022679"/>
    </source>
</evidence>
<dbReference type="EC" id="2.4.2.21" evidence="3"/>
<evidence type="ECO:0000313" key="10">
    <source>
        <dbReference type="EMBL" id="QDY99749.1"/>
    </source>
</evidence>
<reference evidence="10" key="1">
    <citation type="submission" date="2020-04" db="EMBL/GenBank/DDBJ databases">
        <title>Nitratireductor sp. nov. isolated from mangrove soil.</title>
        <authorList>
            <person name="Ye Y."/>
        </authorList>
    </citation>
    <scope>NUCLEOTIDE SEQUENCE</scope>
    <source>
        <strain evidence="10">SY7</strain>
    </source>
</reference>
<evidence type="ECO:0000256" key="2">
    <source>
        <dbReference type="ARBA" id="ARBA00007110"/>
    </source>
</evidence>
<organism evidence="10 11">
    <name type="scientific">Nitratireductor mangrovi</name>
    <dbReference type="NCBI Taxonomy" id="2599600"/>
    <lineage>
        <taxon>Bacteria</taxon>
        <taxon>Pseudomonadati</taxon>
        <taxon>Pseudomonadota</taxon>
        <taxon>Alphaproteobacteria</taxon>
        <taxon>Hyphomicrobiales</taxon>
        <taxon>Phyllobacteriaceae</taxon>
        <taxon>Nitratireductor</taxon>
    </lineage>
</organism>
<keyword evidence="11" id="KW-1185">Reference proteome</keyword>
<comment type="pathway">
    <text evidence="1">Nucleoside biosynthesis; alpha-ribazole biosynthesis; alpha-ribazole from 5,6-dimethylbenzimidazole: step 1/2.</text>
</comment>